<feature type="transmembrane region" description="Helical" evidence="1">
    <location>
        <begin position="21"/>
        <end position="48"/>
    </location>
</feature>
<evidence type="ECO:0000313" key="3">
    <source>
        <dbReference type="Proteomes" id="UP000305267"/>
    </source>
</evidence>
<keyword evidence="1" id="KW-0812">Transmembrane</keyword>
<comment type="caution">
    <text evidence="2">The sequence shown here is derived from an EMBL/GenBank/DDBJ whole genome shotgun (WGS) entry which is preliminary data.</text>
</comment>
<keyword evidence="1" id="KW-1133">Transmembrane helix</keyword>
<dbReference type="OrthoDB" id="5190099at2"/>
<evidence type="ECO:0000256" key="1">
    <source>
        <dbReference type="SAM" id="Phobius"/>
    </source>
</evidence>
<keyword evidence="3" id="KW-1185">Reference proteome</keyword>
<sequence length="166" mass="18323">MTALPRSRHARSRHARTRNGLSHGLLPGLLVGLGLGGFFDGIVLHQLLQWHHMLSSWYPVTSLEALALNTRWDGYFHSATYVFVVFGVFLLWRRGGPDDGRALVGAVLLGWAAFNLIEGTIDHQILGVHHVNETAPRAAWAWWDAGFLAWGAAMALAGGLLLRARR</sequence>
<keyword evidence="1" id="KW-0472">Membrane</keyword>
<feature type="transmembrane region" description="Helical" evidence="1">
    <location>
        <begin position="74"/>
        <end position="91"/>
    </location>
</feature>
<gene>
    <name evidence="2" type="ORF">FF100_22710</name>
</gene>
<dbReference type="AlphaFoldDB" id="A0A5C4LFL9"/>
<organism evidence="2 3">
    <name type="scientific">Methylobacterium terricola</name>
    <dbReference type="NCBI Taxonomy" id="2583531"/>
    <lineage>
        <taxon>Bacteria</taxon>
        <taxon>Pseudomonadati</taxon>
        <taxon>Pseudomonadota</taxon>
        <taxon>Alphaproteobacteria</taxon>
        <taxon>Hyphomicrobiales</taxon>
        <taxon>Methylobacteriaceae</taxon>
        <taxon>Methylobacterium</taxon>
    </lineage>
</organism>
<proteinExistence type="predicted"/>
<feature type="transmembrane region" description="Helical" evidence="1">
    <location>
        <begin position="103"/>
        <end position="121"/>
    </location>
</feature>
<name>A0A5C4LFL9_9HYPH</name>
<dbReference type="EMBL" id="VDDA01000012">
    <property type="protein sequence ID" value="TNC10479.1"/>
    <property type="molecule type" value="Genomic_DNA"/>
</dbReference>
<dbReference type="InterPro" id="IPR018719">
    <property type="entry name" value="DUF2243_membrane"/>
</dbReference>
<accession>A0A5C4LFL9</accession>
<reference evidence="2 3" key="1">
    <citation type="submission" date="2019-06" db="EMBL/GenBank/DDBJ databases">
        <title>Genome of Methylobacterium sp. 17Sr1-39.</title>
        <authorList>
            <person name="Seo T."/>
        </authorList>
    </citation>
    <scope>NUCLEOTIDE SEQUENCE [LARGE SCALE GENOMIC DNA]</scope>
    <source>
        <strain evidence="2 3">17Sr1-39</strain>
    </source>
</reference>
<dbReference type="Proteomes" id="UP000305267">
    <property type="component" value="Unassembled WGS sequence"/>
</dbReference>
<feature type="transmembrane region" description="Helical" evidence="1">
    <location>
        <begin position="141"/>
        <end position="162"/>
    </location>
</feature>
<protein>
    <submittedName>
        <fullName evidence="2">DUF2243 domain-containing protein</fullName>
    </submittedName>
</protein>
<evidence type="ECO:0000313" key="2">
    <source>
        <dbReference type="EMBL" id="TNC10479.1"/>
    </source>
</evidence>
<dbReference type="Pfam" id="PF10002">
    <property type="entry name" value="DUF2243"/>
    <property type="match status" value="1"/>
</dbReference>